<dbReference type="AlphaFoldDB" id="A0A430FHN7"/>
<evidence type="ECO:0000313" key="2">
    <source>
        <dbReference type="Proteomes" id="UP000288607"/>
    </source>
</evidence>
<proteinExistence type="predicted"/>
<keyword evidence="2" id="KW-1185">Reference proteome</keyword>
<dbReference type="Proteomes" id="UP000288607">
    <property type="component" value="Unassembled WGS sequence"/>
</dbReference>
<name>A0A430FHN7_9BIFI</name>
<comment type="caution">
    <text evidence="1">The sequence shown here is derived from an EMBL/GenBank/DDBJ whole genome shotgun (WGS) entry which is preliminary data.</text>
</comment>
<gene>
    <name evidence="1" type="ORF">D2E23_0132</name>
</gene>
<reference evidence="1 2" key="1">
    <citation type="submission" date="2018-09" db="EMBL/GenBank/DDBJ databases">
        <title>Characterization of the phylogenetic diversity of five novel species belonging to the genus Bifidobacterium.</title>
        <authorList>
            <person name="Lugli G.A."/>
            <person name="Duranti S."/>
            <person name="Milani C."/>
        </authorList>
    </citation>
    <scope>NUCLEOTIDE SEQUENCE [LARGE SCALE GENOMIC DNA]</scope>
    <source>
        <strain evidence="1 2">2028B</strain>
    </source>
</reference>
<dbReference type="EMBL" id="QXGJ01000001">
    <property type="protein sequence ID" value="RSX52404.1"/>
    <property type="molecule type" value="Genomic_DNA"/>
</dbReference>
<organism evidence="1 2">
    <name type="scientific">Bifidobacterium callimiconis</name>
    <dbReference type="NCBI Taxonomy" id="2306973"/>
    <lineage>
        <taxon>Bacteria</taxon>
        <taxon>Bacillati</taxon>
        <taxon>Actinomycetota</taxon>
        <taxon>Actinomycetes</taxon>
        <taxon>Bifidobacteriales</taxon>
        <taxon>Bifidobacteriaceae</taxon>
        <taxon>Bifidobacterium</taxon>
    </lineage>
</organism>
<evidence type="ECO:0000313" key="1">
    <source>
        <dbReference type="EMBL" id="RSX52404.1"/>
    </source>
</evidence>
<protein>
    <submittedName>
        <fullName evidence="1">Uncharacterized protein</fullName>
    </submittedName>
</protein>
<sequence>MQARIQHPFCRTTKTAFFELFGLAERYCPRIGEFHYEGWYNSQTAVEKLMTMNDADFERAGRTRHGRKRGIEPKDRKRIRRECRAVKAQVFAFYGILLHFLHSLIEIEKGEPRTMQDKKRMLNDEWGWMRNKYGSVLAYPLSLIILFLSARDMSGGDKSEKYRSRARSFLHFDQLRSQTDSIKEEIEKGGLSSAQVAEKRRELANRIAKTAWNASWDLLYVQRLLGMQSGSMFTVSGGERRPIDTVLVSNDFDPNWLRLVTLTVADQNFDNDWIGIQDLQRVVNPNGREDLNQEVDDIRQYIESLKMAYGSDQTDLKERELGVYQCIIDLEQSMKADSTTYLSEIVDGIKNGDAR</sequence>
<accession>A0A430FHN7</accession>